<protein>
    <recommendedName>
        <fullName evidence="3">HTH cro/C1-type domain-containing protein</fullName>
    </recommendedName>
</protein>
<dbReference type="InterPro" id="IPR001387">
    <property type="entry name" value="Cro/C1-type_HTH"/>
</dbReference>
<dbReference type="EMBL" id="LFJC01000003">
    <property type="protein sequence ID" value="PIT03932.1"/>
    <property type="molecule type" value="Genomic_DNA"/>
</dbReference>
<reference evidence="1 2" key="1">
    <citation type="submission" date="2015-06" db="EMBL/GenBank/DDBJ databases">
        <title>Comparative genome analysis of nirS-carrying Bradyrhizobium sp. strains.</title>
        <authorList>
            <person name="Ishii S."/>
            <person name="Jang J."/>
            <person name="Nishizawa T."/>
            <person name="Senoo K."/>
        </authorList>
    </citation>
    <scope>NUCLEOTIDE SEQUENCE [LARGE SCALE GENOMIC DNA]</scope>
    <source>
        <strain evidence="1 2">TSA1</strain>
    </source>
</reference>
<name>A0A2M6UH36_9BRAD</name>
<accession>A0A2M6UH36</accession>
<gene>
    <name evidence="1" type="ORF">TSA1_26540</name>
</gene>
<dbReference type="GO" id="GO:0003677">
    <property type="term" value="F:DNA binding"/>
    <property type="evidence" value="ECO:0007669"/>
    <property type="project" value="InterPro"/>
</dbReference>
<dbReference type="CDD" id="cd00093">
    <property type="entry name" value="HTH_XRE"/>
    <property type="match status" value="1"/>
</dbReference>
<evidence type="ECO:0000313" key="2">
    <source>
        <dbReference type="Proteomes" id="UP000228930"/>
    </source>
</evidence>
<organism evidence="1 2">
    <name type="scientific">Bradyrhizobium nitroreducens</name>
    <dbReference type="NCBI Taxonomy" id="709803"/>
    <lineage>
        <taxon>Bacteria</taxon>
        <taxon>Pseudomonadati</taxon>
        <taxon>Pseudomonadota</taxon>
        <taxon>Alphaproteobacteria</taxon>
        <taxon>Hyphomicrobiales</taxon>
        <taxon>Nitrobacteraceae</taxon>
        <taxon>Bradyrhizobium</taxon>
    </lineage>
</organism>
<dbReference type="Proteomes" id="UP000228930">
    <property type="component" value="Unassembled WGS sequence"/>
</dbReference>
<dbReference type="SUPFAM" id="SSF47413">
    <property type="entry name" value="lambda repressor-like DNA-binding domains"/>
    <property type="match status" value="1"/>
</dbReference>
<dbReference type="Gene3D" id="1.10.260.40">
    <property type="entry name" value="lambda repressor-like DNA-binding domains"/>
    <property type="match status" value="1"/>
</dbReference>
<dbReference type="RefSeq" id="WP_100179063.1">
    <property type="nucleotide sequence ID" value="NZ_LFJC01000003.1"/>
</dbReference>
<dbReference type="InterPro" id="IPR010982">
    <property type="entry name" value="Lambda_DNA-bd_dom_sf"/>
</dbReference>
<comment type="caution">
    <text evidence="1">The sequence shown here is derived from an EMBL/GenBank/DDBJ whole genome shotgun (WGS) entry which is preliminary data.</text>
</comment>
<keyword evidence="2" id="KW-1185">Reference proteome</keyword>
<evidence type="ECO:0000313" key="1">
    <source>
        <dbReference type="EMBL" id="PIT03932.1"/>
    </source>
</evidence>
<proteinExistence type="predicted"/>
<sequence>MTTTVLDPKLLGFWARCVREAQHLSQEALAANASVNIRTIQRFEAGQPINVMSRRAVAKALGYKNPDTFEDPQFITGVLSFFDGLKDLQQKGLDDQHPDHVRIDAQPLVTGDAAAHFAGVVNAVSFTIDPALTDETKQVAASFCDYVQDLMDVDDFPVSSRLGFAKDLDGVLQELRGLGANVYSATRDRKFRGADWGDKPSWEMTVGYLAIVPADRELTQLYIPRRMKLA</sequence>
<dbReference type="AlphaFoldDB" id="A0A2M6UH36"/>
<evidence type="ECO:0008006" key="3">
    <source>
        <dbReference type="Google" id="ProtNLM"/>
    </source>
</evidence>